<gene>
    <name evidence="2" type="ORF">B0H63DRAFT_479526</name>
</gene>
<dbReference type="Proteomes" id="UP001285441">
    <property type="component" value="Unassembled WGS sequence"/>
</dbReference>
<dbReference type="AlphaFoldDB" id="A0AAE0KL84"/>
<name>A0AAE0KL84_9PEZI</name>
<evidence type="ECO:0000313" key="2">
    <source>
        <dbReference type="EMBL" id="KAK3378310.1"/>
    </source>
</evidence>
<reference evidence="2" key="1">
    <citation type="journal article" date="2023" name="Mol. Phylogenet. Evol.">
        <title>Genome-scale phylogeny and comparative genomics of the fungal order Sordariales.</title>
        <authorList>
            <person name="Hensen N."/>
            <person name="Bonometti L."/>
            <person name="Westerberg I."/>
            <person name="Brannstrom I.O."/>
            <person name="Guillou S."/>
            <person name="Cros-Aarteil S."/>
            <person name="Calhoun S."/>
            <person name="Haridas S."/>
            <person name="Kuo A."/>
            <person name="Mondo S."/>
            <person name="Pangilinan J."/>
            <person name="Riley R."/>
            <person name="LaButti K."/>
            <person name="Andreopoulos B."/>
            <person name="Lipzen A."/>
            <person name="Chen C."/>
            <person name="Yan M."/>
            <person name="Daum C."/>
            <person name="Ng V."/>
            <person name="Clum A."/>
            <person name="Steindorff A."/>
            <person name="Ohm R.A."/>
            <person name="Martin F."/>
            <person name="Silar P."/>
            <person name="Natvig D.O."/>
            <person name="Lalanne C."/>
            <person name="Gautier V."/>
            <person name="Ament-Velasquez S.L."/>
            <person name="Kruys A."/>
            <person name="Hutchinson M.I."/>
            <person name="Powell A.J."/>
            <person name="Barry K."/>
            <person name="Miller A.N."/>
            <person name="Grigoriev I.V."/>
            <person name="Debuchy R."/>
            <person name="Gladieux P."/>
            <person name="Hiltunen Thoren M."/>
            <person name="Johannesson H."/>
        </authorList>
    </citation>
    <scope>NUCLEOTIDE SEQUENCE</scope>
    <source>
        <strain evidence="2">CBS 232.78</strain>
    </source>
</reference>
<accession>A0AAE0KL84</accession>
<proteinExistence type="predicted"/>
<keyword evidence="3" id="KW-1185">Reference proteome</keyword>
<organism evidence="2 3">
    <name type="scientific">Podospora didyma</name>
    <dbReference type="NCBI Taxonomy" id="330526"/>
    <lineage>
        <taxon>Eukaryota</taxon>
        <taxon>Fungi</taxon>
        <taxon>Dikarya</taxon>
        <taxon>Ascomycota</taxon>
        <taxon>Pezizomycotina</taxon>
        <taxon>Sordariomycetes</taxon>
        <taxon>Sordariomycetidae</taxon>
        <taxon>Sordariales</taxon>
        <taxon>Podosporaceae</taxon>
        <taxon>Podospora</taxon>
    </lineage>
</organism>
<evidence type="ECO:0000256" key="1">
    <source>
        <dbReference type="SAM" id="MobiDB-lite"/>
    </source>
</evidence>
<reference evidence="2" key="2">
    <citation type="submission" date="2023-06" db="EMBL/GenBank/DDBJ databases">
        <authorList>
            <consortium name="Lawrence Berkeley National Laboratory"/>
            <person name="Haridas S."/>
            <person name="Hensen N."/>
            <person name="Bonometti L."/>
            <person name="Westerberg I."/>
            <person name="Brannstrom I.O."/>
            <person name="Guillou S."/>
            <person name="Cros-Aarteil S."/>
            <person name="Calhoun S."/>
            <person name="Kuo A."/>
            <person name="Mondo S."/>
            <person name="Pangilinan J."/>
            <person name="Riley R."/>
            <person name="LaButti K."/>
            <person name="Andreopoulos B."/>
            <person name="Lipzen A."/>
            <person name="Chen C."/>
            <person name="Yanf M."/>
            <person name="Daum C."/>
            <person name="Ng V."/>
            <person name="Clum A."/>
            <person name="Steindorff A."/>
            <person name="Ohm R."/>
            <person name="Martin F."/>
            <person name="Silar P."/>
            <person name="Natvig D."/>
            <person name="Lalanne C."/>
            <person name="Gautier V."/>
            <person name="Ament-velasquez S.L."/>
            <person name="Kruys A."/>
            <person name="Hutchinson M.I."/>
            <person name="Powell A.J."/>
            <person name="Barry K."/>
            <person name="Miller A.N."/>
            <person name="Grigoriev I.V."/>
            <person name="Debuchy R."/>
            <person name="Gladieux P."/>
            <person name="Thoren M.H."/>
            <person name="Johannesson H."/>
        </authorList>
    </citation>
    <scope>NUCLEOTIDE SEQUENCE</scope>
    <source>
        <strain evidence="2">CBS 232.78</strain>
    </source>
</reference>
<feature type="region of interest" description="Disordered" evidence="1">
    <location>
        <begin position="227"/>
        <end position="255"/>
    </location>
</feature>
<protein>
    <submittedName>
        <fullName evidence="2">Uncharacterized protein</fullName>
    </submittedName>
</protein>
<evidence type="ECO:0000313" key="3">
    <source>
        <dbReference type="Proteomes" id="UP001285441"/>
    </source>
</evidence>
<feature type="compositionally biased region" description="Low complexity" evidence="1">
    <location>
        <begin position="12"/>
        <end position="33"/>
    </location>
</feature>
<comment type="caution">
    <text evidence="2">The sequence shown here is derived from an EMBL/GenBank/DDBJ whole genome shotgun (WGS) entry which is preliminary data.</text>
</comment>
<sequence>MAPQEPQLPAASSPSSSSSTTPTSPTTPVPSTTTTTLEGAAAAEELKWNGTLPIIHYTSIGVAVLGPIALALPGRGRGKLSVQNTILGSGTFWALNQLAYDYSGKSIYARSNERMASMFAMGDGLPEKARRNKELMEKERELRRKRAAAMLVDATATAAPPAQVVVDKVAEEEEKKEVVGRSEIVETALPEWKRKRLQEEREALAEGGKGYSGLIVDQVWEVWNQGLWGGGNKKEKDAGSPAGGDTTGGEEGKKN</sequence>
<dbReference type="EMBL" id="JAULSW010000006">
    <property type="protein sequence ID" value="KAK3378310.1"/>
    <property type="molecule type" value="Genomic_DNA"/>
</dbReference>
<feature type="region of interest" description="Disordered" evidence="1">
    <location>
        <begin position="1"/>
        <end position="33"/>
    </location>
</feature>